<dbReference type="RefSeq" id="WP_217807118.1">
    <property type="nucleotide sequence ID" value="NZ_FWXD01000035.1"/>
</dbReference>
<gene>
    <name evidence="7" type="ORF">SAMN02745857_03843</name>
</gene>
<keyword evidence="3" id="KW-0238">DNA-binding</keyword>
<dbReference type="GO" id="GO:0006351">
    <property type="term" value="P:DNA-templated transcription"/>
    <property type="evidence" value="ECO:0007669"/>
    <property type="project" value="TreeGrafter"/>
</dbReference>
<dbReference type="InterPro" id="IPR000847">
    <property type="entry name" value="LysR_HTH_N"/>
</dbReference>
<keyword evidence="4" id="KW-0010">Activator</keyword>
<evidence type="ECO:0000256" key="3">
    <source>
        <dbReference type="ARBA" id="ARBA00023125"/>
    </source>
</evidence>
<organism evidence="7 8">
    <name type="scientific">Andreprevotia lacus DSM 23236</name>
    <dbReference type="NCBI Taxonomy" id="1121001"/>
    <lineage>
        <taxon>Bacteria</taxon>
        <taxon>Pseudomonadati</taxon>
        <taxon>Pseudomonadota</taxon>
        <taxon>Betaproteobacteria</taxon>
        <taxon>Neisseriales</taxon>
        <taxon>Chitinibacteraceae</taxon>
        <taxon>Andreprevotia</taxon>
    </lineage>
</organism>
<keyword evidence="2" id="KW-0805">Transcription regulation</keyword>
<dbReference type="InterPro" id="IPR036390">
    <property type="entry name" value="WH_DNA-bd_sf"/>
</dbReference>
<dbReference type="PANTHER" id="PTHR30537">
    <property type="entry name" value="HTH-TYPE TRANSCRIPTIONAL REGULATOR"/>
    <property type="match status" value="1"/>
</dbReference>
<protein>
    <submittedName>
        <fullName evidence="7">Transcriptional regulator, LysR family</fullName>
    </submittedName>
</protein>
<comment type="similarity">
    <text evidence="1">Belongs to the LysR transcriptional regulatory family.</text>
</comment>
<dbReference type="SUPFAM" id="SSF46785">
    <property type="entry name" value="Winged helix' DNA-binding domain"/>
    <property type="match status" value="1"/>
</dbReference>
<dbReference type="GO" id="GO:0043565">
    <property type="term" value="F:sequence-specific DNA binding"/>
    <property type="evidence" value="ECO:0007669"/>
    <property type="project" value="TreeGrafter"/>
</dbReference>
<dbReference type="Pfam" id="PF03466">
    <property type="entry name" value="LysR_substrate"/>
    <property type="match status" value="1"/>
</dbReference>
<dbReference type="Gene3D" id="1.10.10.10">
    <property type="entry name" value="Winged helix-like DNA-binding domain superfamily/Winged helix DNA-binding domain"/>
    <property type="match status" value="1"/>
</dbReference>
<dbReference type="Proteomes" id="UP000192761">
    <property type="component" value="Unassembled WGS sequence"/>
</dbReference>
<proteinExistence type="inferred from homology"/>
<keyword evidence="5" id="KW-0804">Transcription</keyword>
<evidence type="ECO:0000256" key="1">
    <source>
        <dbReference type="ARBA" id="ARBA00009437"/>
    </source>
</evidence>
<name>A0A1W1XZZ7_9NEIS</name>
<evidence type="ECO:0000256" key="5">
    <source>
        <dbReference type="ARBA" id="ARBA00023163"/>
    </source>
</evidence>
<dbReference type="InterPro" id="IPR058163">
    <property type="entry name" value="LysR-type_TF_proteobact-type"/>
</dbReference>
<evidence type="ECO:0000256" key="4">
    <source>
        <dbReference type="ARBA" id="ARBA00023159"/>
    </source>
</evidence>
<dbReference type="Pfam" id="PF00126">
    <property type="entry name" value="HTH_1"/>
    <property type="match status" value="1"/>
</dbReference>
<dbReference type="PANTHER" id="PTHR30537:SF70">
    <property type="entry name" value="HTH-TYPE TRANSCRIPTIONAL ACTIVATOR AMPR"/>
    <property type="match status" value="1"/>
</dbReference>
<dbReference type="AlphaFoldDB" id="A0A1W1XZZ7"/>
<dbReference type="GO" id="GO:0003700">
    <property type="term" value="F:DNA-binding transcription factor activity"/>
    <property type="evidence" value="ECO:0007669"/>
    <property type="project" value="InterPro"/>
</dbReference>
<evidence type="ECO:0000259" key="6">
    <source>
        <dbReference type="PROSITE" id="PS50931"/>
    </source>
</evidence>
<dbReference type="EMBL" id="FWXD01000035">
    <property type="protein sequence ID" value="SMC29445.1"/>
    <property type="molecule type" value="Genomic_DNA"/>
</dbReference>
<dbReference type="FunFam" id="1.10.10.10:FF:000038">
    <property type="entry name" value="Glycine cleavage system transcriptional activator"/>
    <property type="match status" value="1"/>
</dbReference>
<accession>A0A1W1XZZ7</accession>
<evidence type="ECO:0000313" key="8">
    <source>
        <dbReference type="Proteomes" id="UP000192761"/>
    </source>
</evidence>
<dbReference type="PRINTS" id="PR00039">
    <property type="entry name" value="HTHLYSR"/>
</dbReference>
<dbReference type="InterPro" id="IPR036388">
    <property type="entry name" value="WH-like_DNA-bd_sf"/>
</dbReference>
<dbReference type="InterPro" id="IPR005119">
    <property type="entry name" value="LysR_subst-bd"/>
</dbReference>
<evidence type="ECO:0000313" key="7">
    <source>
        <dbReference type="EMBL" id="SMC29445.1"/>
    </source>
</evidence>
<reference evidence="7 8" key="1">
    <citation type="submission" date="2017-04" db="EMBL/GenBank/DDBJ databases">
        <authorList>
            <person name="Afonso C.L."/>
            <person name="Miller P.J."/>
            <person name="Scott M.A."/>
            <person name="Spackman E."/>
            <person name="Goraichik I."/>
            <person name="Dimitrov K.M."/>
            <person name="Suarez D.L."/>
            <person name="Swayne D.E."/>
        </authorList>
    </citation>
    <scope>NUCLEOTIDE SEQUENCE [LARGE SCALE GENOMIC DNA]</scope>
    <source>
        <strain evidence="7 8">DSM 23236</strain>
    </source>
</reference>
<dbReference type="Gene3D" id="3.40.190.10">
    <property type="entry name" value="Periplasmic binding protein-like II"/>
    <property type="match status" value="2"/>
</dbReference>
<feature type="domain" description="HTH lysR-type" evidence="6">
    <location>
        <begin position="6"/>
        <end position="63"/>
    </location>
</feature>
<keyword evidence="8" id="KW-1185">Reference proteome</keyword>
<evidence type="ECO:0000256" key="2">
    <source>
        <dbReference type="ARBA" id="ARBA00023015"/>
    </source>
</evidence>
<sequence>MMRAQLPLNALRAFEAAARHLSFTLAADELCVTQAAVSQQVRQLEARLGCTLFKRLPRALALTDEGLALLPVLADAFGRIEQVLQQFDAGHFHAVLSVGVVGTFAIGWLMPRLTQFQAAHPYVSLRLLTHNNLVDPAAEGLDYAIRYGDGNWPATHNTLLLDAPLAPLCAPAIAARLQHPADLAGETLLRSYRSDDWPQWLALAGQPTRALHGPVFDSSRLMVEAALQGAGVALAPPAMFARELADGSLQQPFSPVLPAGGYWLCAPRTRPATPAMQAFAGWVIGAARET</sequence>
<dbReference type="SUPFAM" id="SSF53850">
    <property type="entry name" value="Periplasmic binding protein-like II"/>
    <property type="match status" value="1"/>
</dbReference>
<dbReference type="STRING" id="1121001.SAMN02745857_03843"/>
<dbReference type="PROSITE" id="PS50931">
    <property type="entry name" value="HTH_LYSR"/>
    <property type="match status" value="1"/>
</dbReference>